<proteinExistence type="inferred from homology"/>
<keyword evidence="5 8" id="KW-0812">Transmembrane</keyword>
<evidence type="ECO:0000256" key="6">
    <source>
        <dbReference type="ARBA" id="ARBA00022989"/>
    </source>
</evidence>
<evidence type="ECO:0000256" key="7">
    <source>
        <dbReference type="ARBA" id="ARBA00023136"/>
    </source>
</evidence>
<dbReference type="PANTHER" id="PTHR12982:SF0">
    <property type="entry name" value="PHOSPHATIDYLINOSITOL N-ACETYLGLUCOSAMINYLTRANSFERASE SUBUNIT C"/>
    <property type="match status" value="1"/>
</dbReference>
<gene>
    <name evidence="9" type="ORF">CYFA0S_10e00144g</name>
</gene>
<keyword evidence="6 8" id="KW-1133">Transmembrane helix</keyword>
<dbReference type="UniPathway" id="UPA00196"/>
<dbReference type="GO" id="GO:0006506">
    <property type="term" value="P:GPI anchor biosynthetic process"/>
    <property type="evidence" value="ECO:0007669"/>
    <property type="project" value="UniProtKB-UniPathway"/>
</dbReference>
<sequence length="287" mass="33001">MNFHERRGSLPPWRKLLYIRQPYPDNYTDSSFLSQLKRNTTVQRHSFYKLTTDFSLISLHLNVLAITHIVFIGIYSLSWNPTIPVSLSSLGTALLYTAYTLTTTSTQRFFTNAIRSSLVITIFTLTLSPVLKSLSESTSSDSIWSLSVWLTIMNIITTDYHFDLHHKFNPIFATNMLLADVTVLASRLDSSTAVFCFVLFAVQIHGLFPIWQTWMRQTHPRTHWPIYTLVAIVVCAFIFNILGSQVLLVWVFIQICVVLGCPIYFIVLQKYKDELQGPWDPAQPKLR</sequence>
<dbReference type="Pfam" id="PF06432">
    <property type="entry name" value="GPI2"/>
    <property type="match status" value="1"/>
</dbReference>
<protein>
    <submittedName>
        <fullName evidence="9">CYFA0S10e00144g1_1</fullName>
    </submittedName>
</protein>
<comment type="subcellular location">
    <subcellularLocation>
        <location evidence="1">Membrane</location>
        <topology evidence="1">Multi-pass membrane protein</topology>
    </subcellularLocation>
</comment>
<dbReference type="AlphaFoldDB" id="A0A061AY82"/>
<dbReference type="GO" id="GO:0000506">
    <property type="term" value="C:glycosylphosphatidylinositol-N-acetylglucosaminyltransferase (GPI-GnT) complex"/>
    <property type="evidence" value="ECO:0007669"/>
    <property type="project" value="TreeGrafter"/>
</dbReference>
<name>A0A061AY82_CYBFA</name>
<dbReference type="PhylomeDB" id="A0A061AY82"/>
<feature type="transmembrane region" description="Helical" evidence="8">
    <location>
        <begin position="83"/>
        <end position="101"/>
    </location>
</feature>
<feature type="transmembrane region" description="Helical" evidence="8">
    <location>
        <begin position="248"/>
        <end position="267"/>
    </location>
</feature>
<feature type="transmembrane region" description="Helical" evidence="8">
    <location>
        <begin position="54"/>
        <end position="77"/>
    </location>
</feature>
<evidence type="ECO:0000256" key="8">
    <source>
        <dbReference type="SAM" id="Phobius"/>
    </source>
</evidence>
<feature type="transmembrane region" description="Helical" evidence="8">
    <location>
        <begin position="224"/>
        <end position="242"/>
    </location>
</feature>
<dbReference type="PANTHER" id="PTHR12982">
    <property type="entry name" value="PHOSPHATIDYLINOSITOL GLYCAN, CLASS C"/>
    <property type="match status" value="1"/>
</dbReference>
<dbReference type="PIRSF" id="PIRSF016104">
    <property type="entry name" value="GPI2"/>
    <property type="match status" value="1"/>
</dbReference>
<evidence type="ECO:0000256" key="2">
    <source>
        <dbReference type="ARBA" id="ARBA00004687"/>
    </source>
</evidence>
<accession>A0A061AY82</accession>
<keyword evidence="4" id="KW-0337">GPI-anchor biosynthesis</keyword>
<dbReference type="EMBL" id="LK052895">
    <property type="protein sequence ID" value="CDR42602.1"/>
    <property type="molecule type" value="Genomic_DNA"/>
</dbReference>
<feature type="transmembrane region" description="Helical" evidence="8">
    <location>
        <begin position="192"/>
        <end position="212"/>
    </location>
</feature>
<dbReference type="InterPro" id="IPR009450">
    <property type="entry name" value="Plno_GlcNAc_GPI2"/>
</dbReference>
<evidence type="ECO:0000256" key="5">
    <source>
        <dbReference type="ARBA" id="ARBA00022692"/>
    </source>
</evidence>
<evidence type="ECO:0000256" key="1">
    <source>
        <dbReference type="ARBA" id="ARBA00004141"/>
    </source>
</evidence>
<feature type="transmembrane region" description="Helical" evidence="8">
    <location>
        <begin position="113"/>
        <end position="131"/>
    </location>
</feature>
<comment type="pathway">
    <text evidence="2">Glycolipid biosynthesis; glycosylphosphatidylinositol-anchor biosynthesis.</text>
</comment>
<dbReference type="OrthoDB" id="196709at2759"/>
<evidence type="ECO:0000256" key="3">
    <source>
        <dbReference type="ARBA" id="ARBA00008321"/>
    </source>
</evidence>
<keyword evidence="7 8" id="KW-0472">Membrane</keyword>
<evidence type="ECO:0000313" key="9">
    <source>
        <dbReference type="EMBL" id="CDR42602.1"/>
    </source>
</evidence>
<reference evidence="9" key="1">
    <citation type="journal article" date="2014" name="Genome Announc.">
        <title>Genome sequence of the yeast Cyberlindnera fabianii (Hansenula fabianii).</title>
        <authorList>
            <person name="Freel K.C."/>
            <person name="Sarilar V."/>
            <person name="Neuveglise C."/>
            <person name="Devillers H."/>
            <person name="Friedrich A."/>
            <person name="Schacherer J."/>
        </authorList>
    </citation>
    <scope>NUCLEOTIDE SEQUENCE</scope>
    <source>
        <strain evidence="9">YJS4271</strain>
    </source>
</reference>
<comment type="similarity">
    <text evidence="3">Belongs to the PIGC family.</text>
</comment>
<evidence type="ECO:0000256" key="4">
    <source>
        <dbReference type="ARBA" id="ARBA00022502"/>
    </source>
</evidence>
<organism evidence="9">
    <name type="scientific">Cyberlindnera fabianii</name>
    <name type="common">Yeast</name>
    <name type="synonym">Hansenula fabianii</name>
    <dbReference type="NCBI Taxonomy" id="36022"/>
    <lineage>
        <taxon>Eukaryota</taxon>
        <taxon>Fungi</taxon>
        <taxon>Dikarya</taxon>
        <taxon>Ascomycota</taxon>
        <taxon>Saccharomycotina</taxon>
        <taxon>Saccharomycetes</taxon>
        <taxon>Phaffomycetales</taxon>
        <taxon>Phaffomycetaceae</taxon>
        <taxon>Cyberlindnera</taxon>
    </lineage>
</organism>